<protein>
    <submittedName>
        <fullName evidence="8">FAD-dependent hydroxylase</fullName>
    </submittedName>
</protein>
<proteinExistence type="inferred from homology"/>
<reference evidence="8" key="1">
    <citation type="submission" date="2020-10" db="EMBL/GenBank/DDBJ databases">
        <authorList>
            <person name="Castelo-Branco R."/>
            <person name="Eusebio N."/>
            <person name="Adriana R."/>
            <person name="Vieira A."/>
            <person name="Brugerolle De Fraissinette N."/>
            <person name="Rezende De Castro R."/>
            <person name="Schneider M.P."/>
            <person name="Vasconcelos V."/>
            <person name="Leao P.N."/>
        </authorList>
    </citation>
    <scope>NUCLEOTIDE SEQUENCE</scope>
    <source>
        <strain evidence="8">LEGE 07310</strain>
    </source>
</reference>
<evidence type="ECO:0000313" key="9">
    <source>
        <dbReference type="Proteomes" id="UP000636505"/>
    </source>
</evidence>
<keyword evidence="3" id="KW-0285">Flavoprotein</keyword>
<dbReference type="Pfam" id="PF01494">
    <property type="entry name" value="FAD_binding_3"/>
    <property type="match status" value="1"/>
</dbReference>
<comment type="cofactor">
    <cofactor evidence="1">
        <name>FAD</name>
        <dbReference type="ChEBI" id="CHEBI:57692"/>
    </cofactor>
</comment>
<keyword evidence="6" id="KW-0503">Monooxygenase</keyword>
<evidence type="ECO:0000256" key="5">
    <source>
        <dbReference type="ARBA" id="ARBA00023002"/>
    </source>
</evidence>
<keyword evidence="4" id="KW-0274">FAD</keyword>
<comment type="caution">
    <text evidence="8">The sequence shown here is derived from an EMBL/GenBank/DDBJ whole genome shotgun (WGS) entry which is preliminary data.</text>
</comment>
<comment type="similarity">
    <text evidence="2">Belongs to the UbiH/COQ6 family.</text>
</comment>
<name>A0A8J7AAJ4_9CYAN</name>
<gene>
    <name evidence="8" type="ORF">IQ241_07895</name>
</gene>
<dbReference type="Proteomes" id="UP000636505">
    <property type="component" value="Unassembled WGS sequence"/>
</dbReference>
<dbReference type="GO" id="GO:0016705">
    <property type="term" value="F:oxidoreductase activity, acting on paired donors, with incorporation or reduction of molecular oxygen"/>
    <property type="evidence" value="ECO:0007669"/>
    <property type="project" value="InterPro"/>
</dbReference>
<dbReference type="GO" id="GO:0004497">
    <property type="term" value="F:monooxygenase activity"/>
    <property type="evidence" value="ECO:0007669"/>
    <property type="project" value="UniProtKB-KW"/>
</dbReference>
<dbReference type="PANTHER" id="PTHR43876:SF7">
    <property type="entry name" value="UBIQUINONE BIOSYNTHESIS MONOOXYGENASE COQ6, MITOCHONDRIAL"/>
    <property type="match status" value="1"/>
</dbReference>
<dbReference type="InterPro" id="IPR051205">
    <property type="entry name" value="UbiH/COQ6_monooxygenase"/>
</dbReference>
<dbReference type="GO" id="GO:0071949">
    <property type="term" value="F:FAD binding"/>
    <property type="evidence" value="ECO:0007669"/>
    <property type="project" value="InterPro"/>
</dbReference>
<evidence type="ECO:0000313" key="8">
    <source>
        <dbReference type="EMBL" id="MBE9077216.1"/>
    </source>
</evidence>
<dbReference type="NCBIfam" id="TIGR01988">
    <property type="entry name" value="Ubi-OHases"/>
    <property type="match status" value="1"/>
</dbReference>
<dbReference type="GO" id="GO:0006744">
    <property type="term" value="P:ubiquinone biosynthetic process"/>
    <property type="evidence" value="ECO:0007669"/>
    <property type="project" value="InterPro"/>
</dbReference>
<dbReference type="InterPro" id="IPR018168">
    <property type="entry name" value="Ubi_Hdrlase_CS"/>
</dbReference>
<dbReference type="PANTHER" id="PTHR43876">
    <property type="entry name" value="UBIQUINONE BIOSYNTHESIS MONOOXYGENASE COQ6, MITOCHONDRIAL"/>
    <property type="match status" value="1"/>
</dbReference>
<organism evidence="8 9">
    <name type="scientific">Vasconcelosia minhoensis LEGE 07310</name>
    <dbReference type="NCBI Taxonomy" id="915328"/>
    <lineage>
        <taxon>Bacteria</taxon>
        <taxon>Bacillati</taxon>
        <taxon>Cyanobacteriota</taxon>
        <taxon>Cyanophyceae</taxon>
        <taxon>Nodosilineales</taxon>
        <taxon>Cymatolegaceae</taxon>
        <taxon>Vasconcelosia</taxon>
        <taxon>Vasconcelosia minhoensis</taxon>
    </lineage>
</organism>
<evidence type="ECO:0000259" key="7">
    <source>
        <dbReference type="Pfam" id="PF01494"/>
    </source>
</evidence>
<dbReference type="FunFam" id="3.50.50.60:FF:000021">
    <property type="entry name" value="Ubiquinone biosynthesis monooxygenase COQ6"/>
    <property type="match status" value="1"/>
</dbReference>
<dbReference type="RefSeq" id="WP_193905880.1">
    <property type="nucleotide sequence ID" value="NZ_JADEXG010000014.1"/>
</dbReference>
<keyword evidence="5" id="KW-0560">Oxidoreductase</keyword>
<evidence type="ECO:0000256" key="3">
    <source>
        <dbReference type="ARBA" id="ARBA00022630"/>
    </source>
</evidence>
<evidence type="ECO:0000256" key="4">
    <source>
        <dbReference type="ARBA" id="ARBA00022827"/>
    </source>
</evidence>
<evidence type="ECO:0000256" key="2">
    <source>
        <dbReference type="ARBA" id="ARBA00005349"/>
    </source>
</evidence>
<sequence length="429" mass="47390">MIVQVPDLADDRDRVRPQHQTYDLVIVGGGIVGLTLACGLRQSGLSVAVIEAQTAEQAAGRQRAYAFSPLSAEILRGLGLWAEVGPQLTPFQQVQLSDANYPKVITFRPEDARRDAVYYSAEHSVLMAALQRAVSESDRVDYWCSTRLTSLDSGEDVKLLLEQDTQPYVFKAQLLIGADGSQSQIRQTAGIHTQGWPYSQSCITAVVQPKLPQAAIAYEKFWPSGPFAILPISQNRCQIVWTAPHAEAEALLAMPRSQFMAELQQRLGDSLGEVALMHEPFLFPVRLMQCRQYIQPRLALIGDAAHCCHPVGGQGLNMGIRDAAALAEVLQRAAEQGEDVGSLTVLRRYERWRRTENWVTLGLTDLLNRTFSNQWLPLVIARRLSIWLLDLVAPLKRLALRLMTGFFGRLPNPTKPGVAKLGSGTSDIG</sequence>
<evidence type="ECO:0000256" key="1">
    <source>
        <dbReference type="ARBA" id="ARBA00001974"/>
    </source>
</evidence>
<dbReference type="AlphaFoldDB" id="A0A8J7AAJ4"/>
<dbReference type="EMBL" id="JADEXG010000014">
    <property type="protein sequence ID" value="MBE9077216.1"/>
    <property type="molecule type" value="Genomic_DNA"/>
</dbReference>
<accession>A0A8J7AAJ4</accession>
<dbReference type="PRINTS" id="PR00420">
    <property type="entry name" value="RNGMNOXGNASE"/>
</dbReference>
<evidence type="ECO:0000256" key="6">
    <source>
        <dbReference type="ARBA" id="ARBA00023033"/>
    </source>
</evidence>
<dbReference type="GO" id="GO:0110142">
    <property type="term" value="C:ubiquinone biosynthesis complex"/>
    <property type="evidence" value="ECO:0007669"/>
    <property type="project" value="UniProtKB-ARBA"/>
</dbReference>
<dbReference type="NCBIfam" id="NF005612">
    <property type="entry name" value="PRK07364.1"/>
    <property type="match status" value="1"/>
</dbReference>
<dbReference type="InterPro" id="IPR036188">
    <property type="entry name" value="FAD/NAD-bd_sf"/>
</dbReference>
<dbReference type="PROSITE" id="PS01304">
    <property type="entry name" value="UBIH"/>
    <property type="match status" value="1"/>
</dbReference>
<feature type="domain" description="FAD-binding" evidence="7">
    <location>
        <begin position="22"/>
        <end position="354"/>
    </location>
</feature>
<dbReference type="InterPro" id="IPR002938">
    <property type="entry name" value="FAD-bd"/>
</dbReference>
<keyword evidence="9" id="KW-1185">Reference proteome</keyword>
<dbReference type="InterPro" id="IPR010971">
    <property type="entry name" value="UbiH/COQ6"/>
</dbReference>
<dbReference type="SUPFAM" id="SSF51905">
    <property type="entry name" value="FAD/NAD(P)-binding domain"/>
    <property type="match status" value="1"/>
</dbReference>
<dbReference type="Gene3D" id="3.50.50.60">
    <property type="entry name" value="FAD/NAD(P)-binding domain"/>
    <property type="match status" value="2"/>
</dbReference>